<keyword evidence="2" id="KW-1185">Reference proteome</keyword>
<organism evidence="2">
    <name type="scientific">Salpingoeca rosetta (strain ATCC 50818 / BSB-021)</name>
    <dbReference type="NCBI Taxonomy" id="946362"/>
    <lineage>
        <taxon>Eukaryota</taxon>
        <taxon>Choanoflagellata</taxon>
        <taxon>Craspedida</taxon>
        <taxon>Salpingoecidae</taxon>
        <taxon>Salpingoeca</taxon>
    </lineage>
</organism>
<gene>
    <name evidence="1" type="ORF">PTSG_03643</name>
</gene>
<accession>F2U666</accession>
<dbReference type="RefSeq" id="XP_004995371.1">
    <property type="nucleotide sequence ID" value="XM_004995314.1"/>
</dbReference>
<reference evidence="1" key="1">
    <citation type="submission" date="2009-08" db="EMBL/GenBank/DDBJ databases">
        <title>Annotation of Salpingoeca rosetta.</title>
        <authorList>
            <consortium name="The Broad Institute Genome Sequencing Platform"/>
            <person name="Russ C."/>
            <person name="Cuomo C."/>
            <person name="Burger G."/>
            <person name="Gray M.W."/>
            <person name="Holland P.W.H."/>
            <person name="King N."/>
            <person name="Lang F.B.F."/>
            <person name="Roger A.J."/>
            <person name="Ruiz-Trillo I."/>
            <person name="Young S.K."/>
            <person name="Zeng Q."/>
            <person name="Gargeya S."/>
            <person name="Alvarado L."/>
            <person name="Berlin A."/>
            <person name="Chapman S.B."/>
            <person name="Chen Z."/>
            <person name="Freedman E."/>
            <person name="Gellesch M."/>
            <person name="Goldberg J."/>
            <person name="Griggs A."/>
            <person name="Gujja S."/>
            <person name="Heilman E."/>
            <person name="Heiman D."/>
            <person name="Howarth C."/>
            <person name="Mehta T."/>
            <person name="Neiman D."/>
            <person name="Pearson M."/>
            <person name="Roberts A."/>
            <person name="Saif S."/>
            <person name="Shea T."/>
            <person name="Shenoy N."/>
            <person name="Sisk P."/>
            <person name="Stolte C."/>
            <person name="Sykes S."/>
            <person name="White J."/>
            <person name="Yandava C."/>
            <person name="Haas B."/>
            <person name="Nusbaum C."/>
            <person name="Birren B."/>
        </authorList>
    </citation>
    <scope>NUCLEOTIDE SEQUENCE [LARGE SCALE GENOMIC DNA]</scope>
    <source>
        <strain evidence="1">ATCC 50818</strain>
    </source>
</reference>
<dbReference type="KEGG" id="sre:PTSG_03643"/>
<proteinExistence type="predicted"/>
<evidence type="ECO:0000313" key="1">
    <source>
        <dbReference type="EMBL" id="EGD83007.1"/>
    </source>
</evidence>
<dbReference type="InParanoid" id="F2U666"/>
<dbReference type="Proteomes" id="UP000007799">
    <property type="component" value="Unassembled WGS sequence"/>
</dbReference>
<protein>
    <submittedName>
        <fullName evidence="1">Uncharacterized protein</fullName>
    </submittedName>
</protein>
<name>F2U666_SALR5</name>
<dbReference type="GeneID" id="16075953"/>
<dbReference type="AlphaFoldDB" id="F2U666"/>
<dbReference type="EMBL" id="GL832962">
    <property type="protein sequence ID" value="EGD83007.1"/>
    <property type="molecule type" value="Genomic_DNA"/>
</dbReference>
<sequence>MEAAKVRAQLNVKTELIEAELVKCLPLLDARVNVCGHRIAALEQDIEDIKQTLKAALLLHNSN</sequence>
<evidence type="ECO:0000313" key="2">
    <source>
        <dbReference type="Proteomes" id="UP000007799"/>
    </source>
</evidence>